<dbReference type="InterPro" id="IPR008928">
    <property type="entry name" value="6-hairpin_glycosidase_sf"/>
</dbReference>
<dbReference type="InterPro" id="IPR012341">
    <property type="entry name" value="6hp_glycosidase-like_sf"/>
</dbReference>
<proteinExistence type="predicted"/>
<evidence type="ECO:0000259" key="1">
    <source>
        <dbReference type="Pfam" id="PF00723"/>
    </source>
</evidence>
<dbReference type="GO" id="GO:0004553">
    <property type="term" value="F:hydrolase activity, hydrolyzing O-glycosyl compounds"/>
    <property type="evidence" value="ECO:0007669"/>
    <property type="project" value="TreeGrafter"/>
</dbReference>
<dbReference type="GO" id="GO:0005975">
    <property type="term" value="P:carbohydrate metabolic process"/>
    <property type="evidence" value="ECO:0007669"/>
    <property type="project" value="InterPro"/>
</dbReference>
<dbReference type="Proteomes" id="UP000680588">
    <property type="component" value="Chromosome"/>
</dbReference>
<sequence>MTAESSTQPHPNERINGYAELRSYAAIGDGRTVALVARDGAVDWYPTPDLDSVPSFAALLDADDGGRIELRPEEDFRVERAYVDGTNVLATTFTTASGSVRVTDSLNTGVAGRLPWGELARRIEGLAGTVRMRWSVAPGNCFGTASPWVEDSAHGPVLHAQQTTIGVRGFQHGGQQVSDRSISGSFSTSPGSRHLVAVVSTHDEPLALPDPQTVDAGVDRTIANWQSWMKEFTYDGPWSEAVQRSALALKLLIHSPSGAVAAAATTSLPESLAGGKNWDYRYAWVRDTAYTLNALTRFGLREEVHAAVAGMLKSIRSQGKDLQVFTALNGEPADGAEVLDLPGWRGIGPVVRGNNAASQLQMGVFGDLFNIVQLYVDAGHVLDTGTGRLLADLADLACDTWQKRDAGMWELYDEQHYTTSKLGCWHALSCASHLADLGQIPGPSDRWRAEKDRIEAWVRENCWSEERGSYVWYPGSDKLDASILLHAISGFDRSERMSSTLDALREELGRGPLLYRYSGAEKEEGTFVACAFWMVSALTHVGRRDEAVELMDQLVPLANDVGLYTEMIAEEDSAFLGNFPQGLSHLALITAALTVNDSRTD</sequence>
<keyword evidence="4" id="KW-1185">Reference proteome</keyword>
<dbReference type="Pfam" id="PF00723">
    <property type="entry name" value="Glyco_hydro_15"/>
    <property type="match status" value="1"/>
</dbReference>
<evidence type="ECO:0000313" key="4">
    <source>
        <dbReference type="Proteomes" id="UP000680588"/>
    </source>
</evidence>
<dbReference type="KEGG" id="asun:KG104_02955"/>
<feature type="domain" description="GH15-like" evidence="1">
    <location>
        <begin position="239"/>
        <end position="592"/>
    </location>
</feature>
<dbReference type="RefSeq" id="WP_207348558.1">
    <property type="nucleotide sequence ID" value="NZ_CP076456.1"/>
</dbReference>
<feature type="domain" description="Trehalase-like N-terminal" evidence="2">
    <location>
        <begin position="25"/>
        <end position="155"/>
    </location>
</feature>
<evidence type="ECO:0000313" key="3">
    <source>
        <dbReference type="EMBL" id="QWQ36783.1"/>
    </source>
</evidence>
<dbReference type="Pfam" id="PF19291">
    <property type="entry name" value="TREH_N"/>
    <property type="match status" value="1"/>
</dbReference>
<dbReference type="AlphaFoldDB" id="A0A975S6M6"/>
<gene>
    <name evidence="3" type="ORF">KG104_02955</name>
</gene>
<dbReference type="PANTHER" id="PTHR31616:SF0">
    <property type="entry name" value="GLUCAN 1,4-ALPHA-GLUCOSIDASE"/>
    <property type="match status" value="1"/>
</dbReference>
<protein>
    <submittedName>
        <fullName evidence="3">Glycoside hydrolase family 15 protein</fullName>
    </submittedName>
</protein>
<dbReference type="EMBL" id="CP076456">
    <property type="protein sequence ID" value="QWQ36783.1"/>
    <property type="molecule type" value="Genomic_DNA"/>
</dbReference>
<dbReference type="InterPro" id="IPR011613">
    <property type="entry name" value="GH15-like"/>
</dbReference>
<name>A0A975S6M6_9MICC</name>
<reference evidence="3" key="1">
    <citation type="submission" date="2021-06" db="EMBL/GenBank/DDBJ databases">
        <title>Novel species in genus Arthrobacter.</title>
        <authorList>
            <person name="Zhang G."/>
        </authorList>
    </citation>
    <scope>NUCLEOTIDE SEQUENCE</scope>
    <source>
        <strain evidence="3">Zg-ZUI122</strain>
    </source>
</reference>
<keyword evidence="3" id="KW-0378">Hydrolase</keyword>
<dbReference type="InterPro" id="IPR045582">
    <property type="entry name" value="Trehalase-like_N"/>
</dbReference>
<evidence type="ECO:0000259" key="2">
    <source>
        <dbReference type="Pfam" id="PF19291"/>
    </source>
</evidence>
<dbReference type="SUPFAM" id="SSF48208">
    <property type="entry name" value="Six-hairpin glycosidases"/>
    <property type="match status" value="1"/>
</dbReference>
<accession>A0A975S6M6</accession>
<dbReference type="Gene3D" id="1.50.10.10">
    <property type="match status" value="1"/>
</dbReference>
<organism evidence="3 4">
    <name type="scientific">Arthrobacter sunyaminii</name>
    <dbReference type="NCBI Taxonomy" id="2816859"/>
    <lineage>
        <taxon>Bacteria</taxon>
        <taxon>Bacillati</taxon>
        <taxon>Actinomycetota</taxon>
        <taxon>Actinomycetes</taxon>
        <taxon>Micrococcales</taxon>
        <taxon>Micrococcaceae</taxon>
        <taxon>Arthrobacter</taxon>
    </lineage>
</organism>
<dbReference type="PANTHER" id="PTHR31616">
    <property type="entry name" value="TREHALASE"/>
    <property type="match status" value="1"/>
</dbReference>